<evidence type="ECO:0000313" key="3">
    <source>
        <dbReference type="Proteomes" id="UP001217918"/>
    </source>
</evidence>
<dbReference type="CDD" id="cd00118">
    <property type="entry name" value="LysM"/>
    <property type="match status" value="1"/>
</dbReference>
<dbReference type="SUPFAM" id="SSF54106">
    <property type="entry name" value="LysM domain"/>
    <property type="match status" value="1"/>
</dbReference>
<evidence type="ECO:0000259" key="1">
    <source>
        <dbReference type="PROSITE" id="PS51782"/>
    </source>
</evidence>
<dbReference type="EMBL" id="JAQQPM010000009">
    <property type="protein sequence ID" value="KAK2075085.1"/>
    <property type="molecule type" value="Genomic_DNA"/>
</dbReference>
<dbReference type="InterPro" id="IPR036779">
    <property type="entry name" value="LysM_dom_sf"/>
</dbReference>
<dbReference type="Proteomes" id="UP001217918">
    <property type="component" value="Unassembled WGS sequence"/>
</dbReference>
<feature type="domain" description="LysM" evidence="1">
    <location>
        <begin position="15"/>
        <end position="60"/>
    </location>
</feature>
<evidence type="ECO:0000313" key="2">
    <source>
        <dbReference type="EMBL" id="KAK2075085.1"/>
    </source>
</evidence>
<gene>
    <name evidence="2" type="ORF">P8C59_009242</name>
</gene>
<reference evidence="2" key="1">
    <citation type="journal article" date="2023" name="Mol. Plant Microbe Interact.">
        <title>Elucidating the Obligate Nature and Biological Capacity of an Invasive Fungal Corn Pathogen.</title>
        <authorList>
            <person name="MacCready J.S."/>
            <person name="Roggenkamp E.M."/>
            <person name="Gdanetz K."/>
            <person name="Chilvers M.I."/>
        </authorList>
    </citation>
    <scope>NUCLEOTIDE SEQUENCE</scope>
    <source>
        <strain evidence="2">PM02</strain>
    </source>
</reference>
<dbReference type="Pfam" id="PF01476">
    <property type="entry name" value="LysM"/>
    <property type="match status" value="1"/>
</dbReference>
<organism evidence="2 3">
    <name type="scientific">Phyllachora maydis</name>
    <dbReference type="NCBI Taxonomy" id="1825666"/>
    <lineage>
        <taxon>Eukaryota</taxon>
        <taxon>Fungi</taxon>
        <taxon>Dikarya</taxon>
        <taxon>Ascomycota</taxon>
        <taxon>Pezizomycotina</taxon>
        <taxon>Sordariomycetes</taxon>
        <taxon>Sordariomycetidae</taxon>
        <taxon>Phyllachorales</taxon>
        <taxon>Phyllachoraceae</taxon>
        <taxon>Phyllachora</taxon>
    </lineage>
</organism>
<accession>A0AAD9ID75</accession>
<name>A0AAD9ID75_9PEZI</name>
<dbReference type="InterPro" id="IPR018392">
    <property type="entry name" value="LysM"/>
</dbReference>
<dbReference type="Gene3D" id="3.10.350.10">
    <property type="entry name" value="LysM domain"/>
    <property type="match status" value="1"/>
</dbReference>
<keyword evidence="3" id="KW-1185">Reference proteome</keyword>
<comment type="caution">
    <text evidence="2">The sequence shown here is derived from an EMBL/GenBank/DDBJ whole genome shotgun (WGS) entry which is preliminary data.</text>
</comment>
<dbReference type="PROSITE" id="PS51782">
    <property type="entry name" value="LYSM"/>
    <property type="match status" value="1"/>
</dbReference>
<sequence>MNVDSAQNGTTHCHSFYIVEPGDHCYAIGRAHGVGVDDIVAMNPSLDSECHIFPGDAQLQQQHPSQCYHGVFCQPHHHTLRVLVDAVLQQHYQLWPFVHDRSVGPLQQRDCYDDGQPADHVCVTELYHHQQLDLHAYYQLYDVGSLRQCHGYHDEQSAHYSGLVWTQQQQQQQQQQQRDLDILAQLYDVSSLWQCYCYSYSYSYRQSARHCSVAEIQQQ</sequence>
<proteinExistence type="predicted"/>
<dbReference type="AlphaFoldDB" id="A0AAD9ID75"/>
<protein>
    <recommendedName>
        <fullName evidence="1">LysM domain-containing protein</fullName>
    </recommendedName>
</protein>